<comment type="cofactor">
    <cofactor evidence="9">
        <name>a divalent metal cation</name>
        <dbReference type="ChEBI" id="CHEBI:60240"/>
    </cofactor>
    <text evidence="9">Binds 1 divalent metal cation per subunit.</text>
</comment>
<dbReference type="Pfam" id="PF01975">
    <property type="entry name" value="SurE"/>
    <property type="match status" value="1"/>
</dbReference>
<accession>A0AAW9RH63</accession>
<dbReference type="NCBIfam" id="TIGR00087">
    <property type="entry name" value="surE"/>
    <property type="match status" value="1"/>
</dbReference>
<keyword evidence="5 9" id="KW-0963">Cytoplasm</keyword>
<feature type="domain" description="Survival protein SurE-like phosphatase/nucleotidase" evidence="10">
    <location>
        <begin position="4"/>
        <end position="183"/>
    </location>
</feature>
<comment type="subcellular location">
    <subcellularLocation>
        <location evidence="3 9">Cytoplasm</location>
    </subcellularLocation>
</comment>
<comment type="function">
    <text evidence="9">Nucleotidase that shows phosphatase activity on nucleoside 5'-monophosphates.</text>
</comment>
<dbReference type="InterPro" id="IPR002828">
    <property type="entry name" value="SurE-like_Pase/nucleotidase"/>
</dbReference>
<dbReference type="RefSeq" id="WP_354694730.1">
    <property type="nucleotide sequence ID" value="NZ_JAZHOG010000004.1"/>
</dbReference>
<name>A0AAW9RH63_9GAMM</name>
<dbReference type="GO" id="GO:0046872">
    <property type="term" value="F:metal ion binding"/>
    <property type="evidence" value="ECO:0007669"/>
    <property type="project" value="UniProtKB-UniRule"/>
</dbReference>
<dbReference type="AlphaFoldDB" id="A0AAW9RH63"/>
<dbReference type="EMBL" id="JAZHOG010000004">
    <property type="protein sequence ID" value="MEJ8567408.1"/>
    <property type="molecule type" value="Genomic_DNA"/>
</dbReference>
<dbReference type="GO" id="GO:0000166">
    <property type="term" value="F:nucleotide binding"/>
    <property type="evidence" value="ECO:0007669"/>
    <property type="project" value="UniProtKB-KW"/>
</dbReference>
<evidence type="ECO:0000256" key="4">
    <source>
        <dbReference type="ARBA" id="ARBA00011062"/>
    </source>
</evidence>
<dbReference type="GO" id="GO:0005737">
    <property type="term" value="C:cytoplasm"/>
    <property type="evidence" value="ECO:0007669"/>
    <property type="project" value="UniProtKB-SubCell"/>
</dbReference>
<evidence type="ECO:0000256" key="3">
    <source>
        <dbReference type="ARBA" id="ARBA00004496"/>
    </source>
</evidence>
<evidence type="ECO:0000256" key="6">
    <source>
        <dbReference type="ARBA" id="ARBA00022723"/>
    </source>
</evidence>
<evidence type="ECO:0000256" key="8">
    <source>
        <dbReference type="ARBA" id="ARBA00022801"/>
    </source>
</evidence>
<evidence type="ECO:0000256" key="7">
    <source>
        <dbReference type="ARBA" id="ARBA00022741"/>
    </source>
</evidence>
<dbReference type="SUPFAM" id="SSF64167">
    <property type="entry name" value="SurE-like"/>
    <property type="match status" value="1"/>
</dbReference>
<dbReference type="FunFam" id="3.40.1210.10:FF:000001">
    <property type="entry name" value="5'/3'-nucleotidase SurE"/>
    <property type="match status" value="1"/>
</dbReference>
<comment type="similarity">
    <text evidence="4 9">Belongs to the SurE nucleotidase family.</text>
</comment>
<evidence type="ECO:0000259" key="10">
    <source>
        <dbReference type="Pfam" id="PF01975"/>
    </source>
</evidence>
<feature type="binding site" evidence="9">
    <location>
        <position position="8"/>
    </location>
    <ligand>
        <name>a divalent metal cation</name>
        <dbReference type="ChEBI" id="CHEBI:60240"/>
    </ligand>
</feature>
<evidence type="ECO:0000313" key="12">
    <source>
        <dbReference type="Proteomes" id="UP001359886"/>
    </source>
</evidence>
<dbReference type="EC" id="3.1.3.5" evidence="9"/>
<dbReference type="GO" id="GO:0008254">
    <property type="term" value="F:3'-nucleotidase activity"/>
    <property type="evidence" value="ECO:0007669"/>
    <property type="project" value="TreeGrafter"/>
</dbReference>
<dbReference type="InterPro" id="IPR036523">
    <property type="entry name" value="SurE-like_sf"/>
</dbReference>
<dbReference type="Proteomes" id="UP001359886">
    <property type="component" value="Unassembled WGS sequence"/>
</dbReference>
<dbReference type="GO" id="GO:0004309">
    <property type="term" value="F:exopolyphosphatase activity"/>
    <property type="evidence" value="ECO:0007669"/>
    <property type="project" value="TreeGrafter"/>
</dbReference>
<dbReference type="NCBIfam" id="NF001489">
    <property type="entry name" value="PRK00346.1-3"/>
    <property type="match status" value="1"/>
</dbReference>
<feature type="binding site" evidence="9">
    <location>
        <position position="91"/>
    </location>
    <ligand>
        <name>a divalent metal cation</name>
        <dbReference type="ChEBI" id="CHEBI:60240"/>
    </ligand>
</feature>
<keyword evidence="7 9" id="KW-0547">Nucleotide-binding</keyword>
<dbReference type="PANTHER" id="PTHR30457">
    <property type="entry name" value="5'-NUCLEOTIDASE SURE"/>
    <property type="match status" value="1"/>
</dbReference>
<feature type="binding site" evidence="9">
    <location>
        <position position="39"/>
    </location>
    <ligand>
        <name>a divalent metal cation</name>
        <dbReference type="ChEBI" id="CHEBI:60240"/>
    </ligand>
</feature>
<evidence type="ECO:0000256" key="5">
    <source>
        <dbReference type="ARBA" id="ARBA00022490"/>
    </source>
</evidence>
<sequence length="261" mass="28309">MQFLISNDDGITAPGIQVLSDWMRDLGAVTIVAPDQNRSGASNSLTLDSPVRIREVGDRMYRVSGTPTDCVHIALTGLLEQDPDMVVSGINAGANLGDDVIYSGTVAAAMEGRFLGLPAIAVSLVFNEKPAYYETAGRAVARVVERLRSDPLPADTILNINVPDLPWEDIKGFEVTRLGHRHRAEPTVRMMDPRGNPMYWIGPAGAEQDAGPGTDFDAVRRGYVSITPIHIDLTRYQALEQVAGWVADIELGEPDRRNTGS</sequence>
<evidence type="ECO:0000256" key="9">
    <source>
        <dbReference type="HAMAP-Rule" id="MF_00060"/>
    </source>
</evidence>
<keyword evidence="8 9" id="KW-0378">Hydrolase</keyword>
<organism evidence="11 12">
    <name type="scientific">Elongatibacter sediminis</name>
    <dbReference type="NCBI Taxonomy" id="3119006"/>
    <lineage>
        <taxon>Bacteria</taxon>
        <taxon>Pseudomonadati</taxon>
        <taxon>Pseudomonadota</taxon>
        <taxon>Gammaproteobacteria</taxon>
        <taxon>Chromatiales</taxon>
        <taxon>Wenzhouxiangellaceae</taxon>
        <taxon>Elongatibacter</taxon>
    </lineage>
</organism>
<dbReference type="GO" id="GO:0008253">
    <property type="term" value="F:5'-nucleotidase activity"/>
    <property type="evidence" value="ECO:0007669"/>
    <property type="project" value="UniProtKB-UniRule"/>
</dbReference>
<feature type="binding site" evidence="9">
    <location>
        <position position="9"/>
    </location>
    <ligand>
        <name>a divalent metal cation</name>
        <dbReference type="ChEBI" id="CHEBI:60240"/>
    </ligand>
</feature>
<protein>
    <recommendedName>
        <fullName evidence="9">5'-nucleotidase SurE</fullName>
        <ecNumber evidence="9">3.1.3.5</ecNumber>
    </recommendedName>
    <alternativeName>
        <fullName evidence="9">Nucleoside 5'-monophosphate phosphohydrolase</fullName>
    </alternativeName>
</protein>
<dbReference type="Gene3D" id="3.40.1210.10">
    <property type="entry name" value="Survival protein SurE-like phosphatase/nucleotidase"/>
    <property type="match status" value="1"/>
</dbReference>
<dbReference type="PANTHER" id="PTHR30457:SF12">
    <property type="entry name" value="5'_3'-NUCLEOTIDASE SURE"/>
    <property type="match status" value="1"/>
</dbReference>
<dbReference type="NCBIfam" id="NF001490">
    <property type="entry name" value="PRK00346.1-4"/>
    <property type="match status" value="1"/>
</dbReference>
<keyword evidence="6 9" id="KW-0479">Metal-binding</keyword>
<comment type="caution">
    <text evidence="11">The sequence shown here is derived from an EMBL/GenBank/DDBJ whole genome shotgun (WGS) entry which is preliminary data.</text>
</comment>
<comment type="catalytic activity">
    <reaction evidence="1 9">
        <text>a ribonucleoside 5'-phosphate + H2O = a ribonucleoside + phosphate</text>
        <dbReference type="Rhea" id="RHEA:12484"/>
        <dbReference type="ChEBI" id="CHEBI:15377"/>
        <dbReference type="ChEBI" id="CHEBI:18254"/>
        <dbReference type="ChEBI" id="CHEBI:43474"/>
        <dbReference type="ChEBI" id="CHEBI:58043"/>
        <dbReference type="EC" id="3.1.3.5"/>
    </reaction>
</comment>
<comment type="cofactor">
    <cofactor evidence="2">
        <name>Mg(2+)</name>
        <dbReference type="ChEBI" id="CHEBI:18420"/>
    </cofactor>
</comment>
<evidence type="ECO:0000313" key="11">
    <source>
        <dbReference type="EMBL" id="MEJ8567408.1"/>
    </source>
</evidence>
<reference evidence="11 12" key="1">
    <citation type="submission" date="2024-02" db="EMBL/GenBank/DDBJ databases">
        <title>A novel Wenzhouxiangellaceae bacterium, isolated from coastal sediments.</title>
        <authorList>
            <person name="Du Z.-J."/>
            <person name="Ye Y.-Q."/>
            <person name="Zhang X.-Y."/>
        </authorList>
    </citation>
    <scope>NUCLEOTIDE SEQUENCE [LARGE SCALE GENOMIC DNA]</scope>
    <source>
        <strain evidence="11 12">CH-27</strain>
    </source>
</reference>
<keyword evidence="12" id="KW-1185">Reference proteome</keyword>
<evidence type="ECO:0000256" key="2">
    <source>
        <dbReference type="ARBA" id="ARBA00001946"/>
    </source>
</evidence>
<dbReference type="InterPro" id="IPR030048">
    <property type="entry name" value="SurE"/>
</dbReference>
<evidence type="ECO:0000256" key="1">
    <source>
        <dbReference type="ARBA" id="ARBA00000815"/>
    </source>
</evidence>
<gene>
    <name evidence="9 11" type="primary">surE</name>
    <name evidence="11" type="ORF">V3330_07185</name>
</gene>
<dbReference type="HAMAP" id="MF_00060">
    <property type="entry name" value="SurE"/>
    <property type="match status" value="1"/>
</dbReference>
<proteinExistence type="inferred from homology"/>